<comment type="caution">
    <text evidence="2">The sequence shown here is derived from an EMBL/GenBank/DDBJ whole genome shotgun (WGS) entry which is preliminary data.</text>
</comment>
<dbReference type="EMBL" id="JWTA01000015">
    <property type="protein sequence ID" value="KIC61780.1"/>
    <property type="molecule type" value="Genomic_DNA"/>
</dbReference>
<protein>
    <recommendedName>
        <fullName evidence="4">Outer membrane protein beta-barrel domain-containing protein</fullName>
    </recommendedName>
</protein>
<dbReference type="OrthoDB" id="1148680at2"/>
<keyword evidence="1" id="KW-0732">Signal</keyword>
<dbReference type="Proteomes" id="UP000031167">
    <property type="component" value="Unassembled WGS sequence"/>
</dbReference>
<name>A0A0B4DBV6_9FLAO</name>
<feature type="chain" id="PRO_5002102580" description="Outer membrane protein beta-barrel domain-containing protein" evidence="1">
    <location>
        <begin position="19"/>
        <end position="175"/>
    </location>
</feature>
<dbReference type="STRING" id="363331.RM51_15455"/>
<evidence type="ECO:0000313" key="3">
    <source>
        <dbReference type="Proteomes" id="UP000031167"/>
    </source>
</evidence>
<evidence type="ECO:0008006" key="4">
    <source>
        <dbReference type="Google" id="ProtNLM"/>
    </source>
</evidence>
<dbReference type="AlphaFoldDB" id="A0A0B4DBV6"/>
<evidence type="ECO:0000313" key="2">
    <source>
        <dbReference type="EMBL" id="KIC61780.1"/>
    </source>
</evidence>
<dbReference type="RefSeq" id="WP_039371549.1">
    <property type="nucleotide sequence ID" value="NZ_JWTA01000015.1"/>
</dbReference>
<evidence type="ECO:0000256" key="1">
    <source>
        <dbReference type="SAM" id="SignalP"/>
    </source>
</evidence>
<feature type="signal peptide" evidence="1">
    <location>
        <begin position="1"/>
        <end position="18"/>
    </location>
</feature>
<proteinExistence type="predicted"/>
<keyword evidence="3" id="KW-1185">Reference proteome</keyword>
<accession>A0A0B4DBV6</accession>
<reference evidence="2 3" key="1">
    <citation type="submission" date="2014-12" db="EMBL/GenBank/DDBJ databases">
        <title>Genome sequencing of Chryseobacterium taiwanense TPW19.</title>
        <authorList>
            <person name="Tan P.W."/>
            <person name="Chan K.-G."/>
        </authorList>
    </citation>
    <scope>NUCLEOTIDE SEQUENCE [LARGE SCALE GENOMIC DNA]</scope>
    <source>
        <strain evidence="2 3">TPW19</strain>
    </source>
</reference>
<gene>
    <name evidence="2" type="ORF">RM51_15455</name>
</gene>
<sequence>MKKFIIPLFLMISGTIFSQVSVGTSSQNNNRWTFGGGIGFGFGSNNYFNLSAAPRVGYRLTNDLEGGVLGSISWQKSNAYSSTMLGVGPFLNYYIARTFYLSANYQHYFINYKDKIYDFKANEDEEALYLGGGYMQRIGNNSFMQIGLMYNVLWKENSSIFSSGLVPNIGFVIGL</sequence>
<organism evidence="2 3">
    <name type="scientific">Chryseobacterium taiwanense</name>
    <dbReference type="NCBI Taxonomy" id="363331"/>
    <lineage>
        <taxon>Bacteria</taxon>
        <taxon>Pseudomonadati</taxon>
        <taxon>Bacteroidota</taxon>
        <taxon>Flavobacteriia</taxon>
        <taxon>Flavobacteriales</taxon>
        <taxon>Weeksellaceae</taxon>
        <taxon>Chryseobacterium group</taxon>
        <taxon>Chryseobacterium</taxon>
    </lineage>
</organism>